<dbReference type="PANTHER" id="PTHR21450">
    <property type="entry name" value="PROTEIN ALTERED PHOSPHATE STARVATION RESPONSE 1"/>
    <property type="match status" value="1"/>
</dbReference>
<evidence type="ECO:0000256" key="1">
    <source>
        <dbReference type="SAM" id="MobiDB-lite"/>
    </source>
</evidence>
<proteinExistence type="predicted"/>
<accession>A0A6I9TIA9</accession>
<protein>
    <submittedName>
        <fullName evidence="5 6">Uncharacterized protein LOC105163756</fullName>
    </submittedName>
</protein>
<reference evidence="5 6" key="1">
    <citation type="submission" date="2025-04" db="UniProtKB">
        <authorList>
            <consortium name="RefSeq"/>
        </authorList>
    </citation>
    <scope>IDENTIFICATION</scope>
</reference>
<gene>
    <name evidence="5 6 7" type="primary">LOC105163756</name>
</gene>
<evidence type="ECO:0000313" key="7">
    <source>
        <dbReference type="RefSeq" id="XP_011080511.1"/>
    </source>
</evidence>
<dbReference type="KEGG" id="sind:105163756"/>
<dbReference type="Pfam" id="PF04782">
    <property type="entry name" value="DUF632"/>
    <property type="match status" value="1"/>
</dbReference>
<feature type="region of interest" description="Disordered" evidence="1">
    <location>
        <begin position="126"/>
        <end position="222"/>
    </location>
</feature>
<keyword evidence="4" id="KW-1185">Reference proteome</keyword>
<dbReference type="OrthoDB" id="694308at2759"/>
<dbReference type="RefSeq" id="XP_011080510.1">
    <property type="nucleotide sequence ID" value="XM_011082208.2"/>
</dbReference>
<evidence type="ECO:0000313" key="4">
    <source>
        <dbReference type="Proteomes" id="UP000504604"/>
    </source>
</evidence>
<evidence type="ECO:0000313" key="6">
    <source>
        <dbReference type="RefSeq" id="XP_011080510.1"/>
    </source>
</evidence>
<dbReference type="InterPro" id="IPR006868">
    <property type="entry name" value="DUF630"/>
</dbReference>
<feature type="region of interest" description="Disordered" evidence="1">
    <location>
        <begin position="66"/>
        <end position="114"/>
    </location>
</feature>
<feature type="compositionally biased region" description="Low complexity" evidence="1">
    <location>
        <begin position="139"/>
        <end position="156"/>
    </location>
</feature>
<evidence type="ECO:0000259" key="3">
    <source>
        <dbReference type="Pfam" id="PF04783"/>
    </source>
</evidence>
<feature type="domain" description="DUF630" evidence="3">
    <location>
        <begin position="1"/>
        <end position="59"/>
    </location>
</feature>
<dbReference type="Pfam" id="PF04783">
    <property type="entry name" value="DUF630"/>
    <property type="match status" value="1"/>
</dbReference>
<dbReference type="PANTHER" id="PTHR21450:SF6">
    <property type="entry name" value="EXPRESSED PROTEIN"/>
    <property type="match status" value="1"/>
</dbReference>
<dbReference type="Gramene" id="SIN_1023424.t">
    <property type="protein sequence ID" value="SIN_1023424.t"/>
    <property type="gene ID" value="SIN_1023424"/>
</dbReference>
<feature type="domain" description="DUF632" evidence="2">
    <location>
        <begin position="359"/>
        <end position="699"/>
    </location>
</feature>
<dbReference type="RefSeq" id="XP_011080509.1">
    <property type="nucleotide sequence ID" value="XM_011082207.2"/>
</dbReference>
<evidence type="ECO:0000259" key="2">
    <source>
        <dbReference type="Pfam" id="PF04782"/>
    </source>
</evidence>
<dbReference type="Proteomes" id="UP000504604">
    <property type="component" value="Linkage group LG6"/>
</dbReference>
<dbReference type="GeneID" id="105163756"/>
<dbReference type="AlphaFoldDB" id="A0A6I9TIA9"/>
<evidence type="ECO:0000313" key="5">
    <source>
        <dbReference type="RefSeq" id="XP_011080509.1"/>
    </source>
</evidence>
<dbReference type="InterPro" id="IPR006867">
    <property type="entry name" value="DUF632"/>
</dbReference>
<organism evidence="4 7">
    <name type="scientific">Sesamum indicum</name>
    <name type="common">Oriental sesame</name>
    <name type="synonym">Sesamum orientale</name>
    <dbReference type="NCBI Taxonomy" id="4182"/>
    <lineage>
        <taxon>Eukaryota</taxon>
        <taxon>Viridiplantae</taxon>
        <taxon>Streptophyta</taxon>
        <taxon>Embryophyta</taxon>
        <taxon>Tracheophyta</taxon>
        <taxon>Spermatophyta</taxon>
        <taxon>Magnoliopsida</taxon>
        <taxon>eudicotyledons</taxon>
        <taxon>Gunneridae</taxon>
        <taxon>Pentapetalae</taxon>
        <taxon>asterids</taxon>
        <taxon>lamiids</taxon>
        <taxon>Lamiales</taxon>
        <taxon>Pedaliaceae</taxon>
        <taxon>Sesamum</taxon>
    </lineage>
</organism>
<sequence length="793" mass="88849">MGASNSRLEEDKGLQLCRARKKFIKQALNGRCSLAAAHIAYIEELKIVGAALRRFVETDAQVETAVYPSRSPTPEPRALTENSVSQLSLSSRSLSQHVDAATNIPPSPSTPVSIKYQSHHMKFRGTFSRKVEEKPPVPVTVSVSSTTPPSTTPRSTEAPEASSFETPSIPPETPPWDYFGLFHPIDNHLSSQEGREFDQGSENSDETRHLRVEEGVPEMEDVEDKLSSHGIEESQMSEDEFDEPSSATLVRSFKNVNRENVANGDSPLISSEHRTSETKFAKFENVNEEKENLISGDSPIRSSESVISEIKFVNGKKNNSPDLSPLRTASSRFVQLNDVKITPIKQSEVEDKVVPKDFFSSMKDIEQLFVKASESGKEVPRMLEANKFHFRPVVPGRESGSVTSSLLKSCFSCGEDPSEVPQEPTQTSVKYLTWHRTTSSRSASSRNLLGANSTDGVDDLSNNLFDNFCMVSGSHASTLDRLYAWEKKLYDEVKAGQVLRSNFDQKCKLLRQQESRGENTDKTRAGVKDLHSRIKVAIHRIDSISKKIEEIRDKELQPQLEELIEGLRKMWENMLECHSLQFHVISVSHTPAGAKITIQTDARRQITIHLENELSSLLSTFTKWIGAQKLYVETIDKWLFKCVSLPQTTSKRNKRMKPPPLRNWGPPIYMICGAWLEMIDELPTKGVTDSIRDLAAEVAHFLPHQEKNHGKAGNQSLNGPSLAGTNDDSGINLLRDNVAEDWIPALDRFRTSLAGFLGQLNNFAECSVKMFTDLQKSIEEAKNNYEQFKSQQQ</sequence>
<dbReference type="RefSeq" id="XP_011080511.1">
    <property type="nucleotide sequence ID" value="XM_011082209.2"/>
</dbReference>
<feature type="compositionally biased region" description="Low complexity" evidence="1">
    <location>
        <begin position="83"/>
        <end position="95"/>
    </location>
</feature>
<feature type="compositionally biased region" description="Basic and acidic residues" evidence="1">
    <location>
        <begin position="205"/>
        <end position="214"/>
    </location>
</feature>
<name>A0A6I9TIA9_SESIN</name>